<keyword evidence="1" id="KW-1133">Transmembrane helix</keyword>
<sequence length="109" mass="12092">MTKIIILTVGWPVLVAGSIYLFTQGRKVYRMVEGSLVGKITKVLVISMLAQMYCLGAITTVYMLENIDKAVYWGLAVFGVWFVVFVWSLSAIKSAQKEIGGLSPEPKEE</sequence>
<gene>
    <name evidence="2" type="ORF">A2442_00375</name>
</gene>
<dbReference type="Proteomes" id="UP000179003">
    <property type="component" value="Unassembled WGS sequence"/>
</dbReference>
<organism evidence="2 3">
    <name type="scientific">Candidatus Campbellbacteria bacterium RIFOXYC2_FULL_35_25</name>
    <dbReference type="NCBI Taxonomy" id="1797582"/>
    <lineage>
        <taxon>Bacteria</taxon>
        <taxon>Candidatus Campbelliibacteriota</taxon>
    </lineage>
</organism>
<keyword evidence="1" id="KW-0472">Membrane</keyword>
<reference evidence="2 3" key="1">
    <citation type="journal article" date="2016" name="Nat. Commun.">
        <title>Thousands of microbial genomes shed light on interconnected biogeochemical processes in an aquifer system.</title>
        <authorList>
            <person name="Anantharaman K."/>
            <person name="Brown C.T."/>
            <person name="Hug L.A."/>
            <person name="Sharon I."/>
            <person name="Castelle C.J."/>
            <person name="Probst A.J."/>
            <person name="Thomas B.C."/>
            <person name="Singh A."/>
            <person name="Wilkins M.J."/>
            <person name="Karaoz U."/>
            <person name="Brodie E.L."/>
            <person name="Williams K.H."/>
            <person name="Hubbard S.S."/>
            <person name="Banfield J.F."/>
        </authorList>
    </citation>
    <scope>NUCLEOTIDE SEQUENCE [LARGE SCALE GENOMIC DNA]</scope>
</reference>
<protein>
    <submittedName>
        <fullName evidence="2">Uncharacterized protein</fullName>
    </submittedName>
</protein>
<evidence type="ECO:0000256" key="1">
    <source>
        <dbReference type="SAM" id="Phobius"/>
    </source>
</evidence>
<proteinExistence type="predicted"/>
<comment type="caution">
    <text evidence="2">The sequence shown here is derived from an EMBL/GenBank/DDBJ whole genome shotgun (WGS) entry which is preliminary data.</text>
</comment>
<dbReference type="AlphaFoldDB" id="A0A1F5EI15"/>
<feature type="transmembrane region" description="Helical" evidence="1">
    <location>
        <begin position="70"/>
        <end position="89"/>
    </location>
</feature>
<feature type="transmembrane region" description="Helical" evidence="1">
    <location>
        <begin position="43"/>
        <end position="64"/>
    </location>
</feature>
<dbReference type="EMBL" id="MFAE01000009">
    <property type="protein sequence ID" value="OGD67067.1"/>
    <property type="molecule type" value="Genomic_DNA"/>
</dbReference>
<feature type="transmembrane region" description="Helical" evidence="1">
    <location>
        <begin position="6"/>
        <end position="23"/>
    </location>
</feature>
<dbReference type="STRING" id="1797582.A2442_00375"/>
<accession>A0A1F5EI15</accession>
<name>A0A1F5EI15_9BACT</name>
<evidence type="ECO:0000313" key="2">
    <source>
        <dbReference type="EMBL" id="OGD67067.1"/>
    </source>
</evidence>
<evidence type="ECO:0000313" key="3">
    <source>
        <dbReference type="Proteomes" id="UP000179003"/>
    </source>
</evidence>
<keyword evidence="1" id="KW-0812">Transmembrane</keyword>